<feature type="region of interest" description="Disordered" evidence="1">
    <location>
        <begin position="1"/>
        <end position="46"/>
    </location>
</feature>
<keyword evidence="3" id="KW-1185">Reference proteome</keyword>
<reference evidence="2 3" key="1">
    <citation type="submission" date="2023-10" db="EMBL/GenBank/DDBJ databases">
        <title>Genome-Wide Identification Analysis in wild type Solanum Pinnatisectum Reveals Some Genes Defensing Phytophthora Infestans.</title>
        <authorList>
            <person name="Sun C."/>
        </authorList>
    </citation>
    <scope>NUCLEOTIDE SEQUENCE [LARGE SCALE GENOMIC DNA]</scope>
    <source>
        <strain evidence="2">LQN</strain>
        <tissue evidence="2">Leaf</tissue>
    </source>
</reference>
<organism evidence="2 3">
    <name type="scientific">Solanum pinnatisectum</name>
    <name type="common">tansyleaf nightshade</name>
    <dbReference type="NCBI Taxonomy" id="50273"/>
    <lineage>
        <taxon>Eukaryota</taxon>
        <taxon>Viridiplantae</taxon>
        <taxon>Streptophyta</taxon>
        <taxon>Embryophyta</taxon>
        <taxon>Tracheophyta</taxon>
        <taxon>Spermatophyta</taxon>
        <taxon>Magnoliopsida</taxon>
        <taxon>eudicotyledons</taxon>
        <taxon>Gunneridae</taxon>
        <taxon>Pentapetalae</taxon>
        <taxon>asterids</taxon>
        <taxon>lamiids</taxon>
        <taxon>Solanales</taxon>
        <taxon>Solanaceae</taxon>
        <taxon>Solanoideae</taxon>
        <taxon>Solaneae</taxon>
        <taxon>Solanum</taxon>
    </lineage>
</organism>
<dbReference type="AlphaFoldDB" id="A0AAV9K078"/>
<gene>
    <name evidence="2" type="ORF">R3W88_033840</name>
</gene>
<comment type="caution">
    <text evidence="2">The sequence shown here is derived from an EMBL/GenBank/DDBJ whole genome shotgun (WGS) entry which is preliminary data.</text>
</comment>
<protein>
    <submittedName>
        <fullName evidence="2">Uncharacterized protein</fullName>
    </submittedName>
</protein>
<evidence type="ECO:0000256" key="1">
    <source>
        <dbReference type="SAM" id="MobiDB-lite"/>
    </source>
</evidence>
<sequence>MHETEILKKQWKDNRDRDYSKQSSDTSERRRKRKRGKEQIEEEGYNEINEGAIVVAKVNDEEILPLAFQMDDEKRSEERKMDLKQSLEKNMEEVEKDDLSQNISRVVVEGDLLPNYTGKLKGKYIKQRDYSEEDLTKAQASSRQLKRMIIKNPKYQ</sequence>
<feature type="compositionally biased region" description="Basic and acidic residues" evidence="1">
    <location>
        <begin position="1"/>
        <end position="20"/>
    </location>
</feature>
<accession>A0AAV9K078</accession>
<dbReference type="Proteomes" id="UP001311915">
    <property type="component" value="Unassembled WGS sequence"/>
</dbReference>
<proteinExistence type="predicted"/>
<name>A0AAV9K078_9SOLN</name>
<dbReference type="EMBL" id="JAWPEI010000064">
    <property type="protein sequence ID" value="KAK4706608.1"/>
    <property type="molecule type" value="Genomic_DNA"/>
</dbReference>
<evidence type="ECO:0000313" key="3">
    <source>
        <dbReference type="Proteomes" id="UP001311915"/>
    </source>
</evidence>
<evidence type="ECO:0000313" key="2">
    <source>
        <dbReference type="EMBL" id="KAK4706608.1"/>
    </source>
</evidence>